<keyword evidence="3" id="KW-0326">Glycosidase</keyword>
<keyword evidence="3" id="KW-0858">Xylan degradation</keyword>
<feature type="signal peptide" evidence="3">
    <location>
        <begin position="1"/>
        <end position="19"/>
    </location>
</feature>
<dbReference type="PANTHER" id="PTHR39447">
    <property type="entry name" value="ALPHA-L-ARABINOFURANOSIDASE B"/>
    <property type="match status" value="1"/>
</dbReference>
<sequence>MVLTSLLLSSVTLALGASAAPAASSEGPCDIYASGNTPCVAAHSTTRALYSSYGGALYQVIRSSDNATLNVPVLSTGGIANSGAQDSFCSGTSCYIKEIFDQSGKGNNLVRATIGNFKGPGPNGEDILADATKAPIYLNGKKVYGVYSTPGTGYRADNTNGVATGNDPEGLYAVFDGTRYNNGCCFDYGNAETSAHDTGDGHMEAVYFGTNTNWGSGAGNGPWIMADLENGLFSGYNPKQNTNDPTVTSRFITGYVKGNSSNQWALRGGDSTQSTVSTYYSGARPDGYYPMHKEGALILGIGGDNSVGAEGTFYEGVVTTGYPSDDTESAVQANIAAAKYSA</sequence>
<accession>A0A316V4Y1</accession>
<feature type="disulfide bond" evidence="2">
    <location>
        <begin position="89"/>
        <end position="94"/>
    </location>
</feature>
<keyword evidence="3" id="KW-0964">Secreted</keyword>
<dbReference type="PANTHER" id="PTHR39447:SF2">
    <property type="entry name" value="ALPHA-L-ARABINOFURANOSIDASE B"/>
    <property type="match status" value="1"/>
</dbReference>
<dbReference type="GeneID" id="37022981"/>
<feature type="active site" description="Nucleophile" evidence="1">
    <location>
        <position position="229"/>
    </location>
</feature>
<dbReference type="GO" id="GO:0046556">
    <property type="term" value="F:alpha-L-arabinofuranosidase activity"/>
    <property type="evidence" value="ECO:0007669"/>
    <property type="project" value="UniProtKB-UniRule"/>
</dbReference>
<dbReference type="InterPro" id="IPR015289">
    <property type="entry name" value="A-L-arabinofuranosidase_B_cat"/>
</dbReference>
<evidence type="ECO:0000259" key="4">
    <source>
        <dbReference type="Pfam" id="PF09206"/>
    </source>
</evidence>
<evidence type="ECO:0000256" key="3">
    <source>
        <dbReference type="RuleBase" id="RU367111"/>
    </source>
</evidence>
<dbReference type="InterPro" id="IPR038964">
    <property type="entry name" value="ABFB"/>
</dbReference>
<gene>
    <name evidence="5" type="ORF">FA14DRAFT_182353</name>
</gene>
<keyword evidence="3" id="KW-0624">Polysaccharide degradation</keyword>
<feature type="disulfide bond" evidence="2">
    <location>
        <begin position="29"/>
        <end position="39"/>
    </location>
</feature>
<organism evidence="5 6">
    <name type="scientific">Meira miltonrushii</name>
    <dbReference type="NCBI Taxonomy" id="1280837"/>
    <lineage>
        <taxon>Eukaryota</taxon>
        <taxon>Fungi</taxon>
        <taxon>Dikarya</taxon>
        <taxon>Basidiomycota</taxon>
        <taxon>Ustilaginomycotina</taxon>
        <taxon>Exobasidiomycetes</taxon>
        <taxon>Exobasidiales</taxon>
        <taxon>Brachybasidiaceae</taxon>
        <taxon>Meira</taxon>
    </lineage>
</organism>
<dbReference type="GO" id="GO:0031222">
    <property type="term" value="P:arabinan catabolic process"/>
    <property type="evidence" value="ECO:0007669"/>
    <property type="project" value="UniProtKB-UniRule"/>
</dbReference>
<dbReference type="Gene3D" id="2.60.120.200">
    <property type="match status" value="1"/>
</dbReference>
<reference evidence="5 6" key="1">
    <citation type="journal article" date="2018" name="Mol. Biol. Evol.">
        <title>Broad Genomic Sampling Reveals a Smut Pathogenic Ancestry of the Fungal Clade Ustilaginomycotina.</title>
        <authorList>
            <person name="Kijpornyongpan T."/>
            <person name="Mondo S.J."/>
            <person name="Barry K."/>
            <person name="Sandor L."/>
            <person name="Lee J."/>
            <person name="Lipzen A."/>
            <person name="Pangilinan J."/>
            <person name="LaButti K."/>
            <person name="Hainaut M."/>
            <person name="Henrissat B."/>
            <person name="Grigoriev I.V."/>
            <person name="Spatafora J.W."/>
            <person name="Aime M.C."/>
        </authorList>
    </citation>
    <scope>NUCLEOTIDE SEQUENCE [LARGE SCALE GENOMIC DNA]</scope>
    <source>
        <strain evidence="5 6">MCA 3882</strain>
    </source>
</reference>
<keyword evidence="3" id="KW-0732">Signal</keyword>
<comment type="catalytic activity">
    <reaction evidence="3">
        <text>Hydrolysis of terminal non-reducing alpha-L-arabinofuranoside residues in alpha-L-arabinosides.</text>
        <dbReference type="EC" id="3.2.1.55"/>
    </reaction>
</comment>
<dbReference type="GO" id="GO:0045490">
    <property type="term" value="P:pectin catabolic process"/>
    <property type="evidence" value="ECO:0007669"/>
    <property type="project" value="TreeGrafter"/>
</dbReference>
<keyword evidence="6" id="KW-1185">Reference proteome</keyword>
<dbReference type="InterPro" id="IPR013320">
    <property type="entry name" value="ConA-like_dom_sf"/>
</dbReference>
<dbReference type="OrthoDB" id="157622at2759"/>
<evidence type="ECO:0000256" key="1">
    <source>
        <dbReference type="PIRSR" id="PIRSR638964-1"/>
    </source>
</evidence>
<dbReference type="EC" id="3.2.1.55" evidence="3"/>
<evidence type="ECO:0000313" key="6">
    <source>
        <dbReference type="Proteomes" id="UP000245771"/>
    </source>
</evidence>
<feature type="chain" id="PRO_5027139333" description="Alpha-L-arabinofuranosidase" evidence="3">
    <location>
        <begin position="20"/>
        <end position="342"/>
    </location>
</feature>
<feature type="disulfide bond" evidence="2">
    <location>
        <begin position="184"/>
        <end position="185"/>
    </location>
</feature>
<name>A0A316V4Y1_9BASI</name>
<comment type="pathway">
    <text evidence="3">Glycan metabolism; L-arabinan degradation.</text>
</comment>
<dbReference type="EMBL" id="KZ819607">
    <property type="protein sequence ID" value="PWN31551.1"/>
    <property type="molecule type" value="Genomic_DNA"/>
</dbReference>
<comment type="subcellular location">
    <subcellularLocation>
        <location evidence="3">Secreted</location>
    </subcellularLocation>
</comment>
<dbReference type="UniPathway" id="UPA00667"/>
<dbReference type="GO" id="GO:0046373">
    <property type="term" value="P:L-arabinose metabolic process"/>
    <property type="evidence" value="ECO:0007669"/>
    <property type="project" value="UniProtKB-UniRule"/>
</dbReference>
<feature type="active site" description="Proton donor" evidence="1">
    <location>
        <position position="304"/>
    </location>
</feature>
<dbReference type="InParanoid" id="A0A316V4Y1"/>
<feature type="domain" description="Alpha-L-arabinofuranosidase B catalytic" evidence="4">
    <location>
        <begin position="28"/>
        <end position="341"/>
    </location>
</feature>
<evidence type="ECO:0000256" key="2">
    <source>
        <dbReference type="PIRSR" id="PIRSR638964-3"/>
    </source>
</evidence>
<keyword evidence="2" id="KW-1015">Disulfide bond</keyword>
<proteinExistence type="inferred from homology"/>
<comment type="similarity">
    <text evidence="3">Belongs to the glycosyl hydrolase 54 family.</text>
</comment>
<protein>
    <recommendedName>
        <fullName evidence="3">Alpha-L-arabinofuranosidase</fullName>
        <ecNumber evidence="3">3.2.1.55</ecNumber>
    </recommendedName>
</protein>
<dbReference type="AlphaFoldDB" id="A0A316V4Y1"/>
<dbReference type="STRING" id="1280837.A0A316V4Y1"/>
<keyword evidence="3" id="KW-0378">Hydrolase</keyword>
<dbReference type="RefSeq" id="XP_025351853.1">
    <property type="nucleotide sequence ID" value="XM_025501200.1"/>
</dbReference>
<keyword evidence="3" id="KW-0119">Carbohydrate metabolism</keyword>
<dbReference type="Pfam" id="PF09206">
    <property type="entry name" value="ArabFuran-catal"/>
    <property type="match status" value="1"/>
</dbReference>
<dbReference type="GO" id="GO:0005576">
    <property type="term" value="C:extracellular region"/>
    <property type="evidence" value="ECO:0007669"/>
    <property type="project" value="UniProtKB-SubCell"/>
</dbReference>
<dbReference type="SUPFAM" id="SSF49899">
    <property type="entry name" value="Concanavalin A-like lectins/glucanases"/>
    <property type="match status" value="1"/>
</dbReference>
<dbReference type="Proteomes" id="UP000245771">
    <property type="component" value="Unassembled WGS sequence"/>
</dbReference>
<dbReference type="GO" id="GO:0045493">
    <property type="term" value="P:xylan catabolic process"/>
    <property type="evidence" value="ECO:0007669"/>
    <property type="project" value="UniProtKB-KW"/>
</dbReference>
<evidence type="ECO:0000313" key="5">
    <source>
        <dbReference type="EMBL" id="PWN31551.1"/>
    </source>
</evidence>